<dbReference type="AlphaFoldDB" id="A0A1H6V0F2"/>
<reference evidence="2 3" key="1">
    <citation type="submission" date="2016-10" db="EMBL/GenBank/DDBJ databases">
        <authorList>
            <person name="de Groot N.N."/>
        </authorList>
    </citation>
    <scope>NUCLEOTIDE SEQUENCE [LARGE SCALE GENOMIC DNA]</scope>
    <source>
        <strain evidence="2 3">DSM 22187</strain>
    </source>
</reference>
<gene>
    <name evidence="2" type="ORF">SAMN05444271_11348</name>
</gene>
<evidence type="ECO:0000256" key="1">
    <source>
        <dbReference type="SAM" id="MobiDB-lite"/>
    </source>
</evidence>
<name>A0A1H6V0F2_9EURY</name>
<dbReference type="Proteomes" id="UP000198888">
    <property type="component" value="Unassembled WGS sequence"/>
</dbReference>
<evidence type="ECO:0000313" key="3">
    <source>
        <dbReference type="Proteomes" id="UP000198888"/>
    </source>
</evidence>
<accession>A0A1H6V0F2</accession>
<accession>A0A2H4Q218</accession>
<organism evidence="2 3">
    <name type="scientific">Halohasta litchfieldiae</name>
    <dbReference type="NCBI Taxonomy" id="1073996"/>
    <lineage>
        <taxon>Archaea</taxon>
        <taxon>Methanobacteriati</taxon>
        <taxon>Methanobacteriota</taxon>
        <taxon>Stenosarchaea group</taxon>
        <taxon>Halobacteria</taxon>
        <taxon>Halobacteriales</taxon>
        <taxon>Haloferacaceae</taxon>
        <taxon>Halohasta</taxon>
    </lineage>
</organism>
<dbReference type="KEGG" id="hae:halTADL_1643"/>
<dbReference type="EMBL" id="FNYR01000013">
    <property type="protein sequence ID" value="SEI95327.1"/>
    <property type="molecule type" value="Genomic_DNA"/>
</dbReference>
<keyword evidence="3" id="KW-1185">Reference proteome</keyword>
<proteinExistence type="predicted"/>
<feature type="compositionally biased region" description="Acidic residues" evidence="1">
    <location>
        <begin position="21"/>
        <end position="35"/>
    </location>
</feature>
<evidence type="ECO:0000313" key="2">
    <source>
        <dbReference type="EMBL" id="SEI95327.1"/>
    </source>
</evidence>
<protein>
    <submittedName>
        <fullName evidence="2">Uncharacterized protein</fullName>
    </submittedName>
</protein>
<sequence length="35" mass="3738">MAASQPSFGIQHLTVVPTNFDPEDDESETATADSE</sequence>
<dbReference type="STRING" id="1073996.SAMN05444271_11348"/>
<feature type="region of interest" description="Disordered" evidence="1">
    <location>
        <begin position="1"/>
        <end position="35"/>
    </location>
</feature>